<accession>A0A0M3K2U8</accession>
<dbReference type="Proteomes" id="UP000267096">
    <property type="component" value="Unassembled WGS sequence"/>
</dbReference>
<evidence type="ECO:0000313" key="1">
    <source>
        <dbReference type="EMBL" id="VDK53066.1"/>
    </source>
</evidence>
<proteinExistence type="predicted"/>
<reference evidence="3" key="1">
    <citation type="submission" date="2017-02" db="UniProtKB">
        <authorList>
            <consortium name="WormBaseParasite"/>
        </authorList>
    </citation>
    <scope>IDENTIFICATION</scope>
</reference>
<evidence type="ECO:0000313" key="2">
    <source>
        <dbReference type="Proteomes" id="UP000267096"/>
    </source>
</evidence>
<name>A0A0M3K2U8_ANISI</name>
<keyword evidence="2" id="KW-1185">Reference proteome</keyword>
<organism evidence="3">
    <name type="scientific">Anisakis simplex</name>
    <name type="common">Herring worm</name>
    <dbReference type="NCBI Taxonomy" id="6269"/>
    <lineage>
        <taxon>Eukaryota</taxon>
        <taxon>Metazoa</taxon>
        <taxon>Ecdysozoa</taxon>
        <taxon>Nematoda</taxon>
        <taxon>Chromadorea</taxon>
        <taxon>Rhabditida</taxon>
        <taxon>Spirurina</taxon>
        <taxon>Ascaridomorpha</taxon>
        <taxon>Ascaridoidea</taxon>
        <taxon>Anisakidae</taxon>
        <taxon>Anisakis</taxon>
        <taxon>Anisakis simplex complex</taxon>
    </lineage>
</organism>
<dbReference type="EMBL" id="UYRR01031875">
    <property type="protein sequence ID" value="VDK53066.1"/>
    <property type="molecule type" value="Genomic_DNA"/>
</dbReference>
<gene>
    <name evidence="1" type="ORF">ASIM_LOCUS14679</name>
</gene>
<protein>
    <submittedName>
        <fullName evidence="3">Transposase_23 domain-containing protein</fullName>
    </submittedName>
</protein>
<evidence type="ECO:0000313" key="3">
    <source>
        <dbReference type="WBParaSite" id="ASIM_0001526901-mRNA-1"/>
    </source>
</evidence>
<reference evidence="1 2" key="2">
    <citation type="submission" date="2018-11" db="EMBL/GenBank/DDBJ databases">
        <authorList>
            <consortium name="Pathogen Informatics"/>
        </authorList>
    </citation>
    <scope>NUCLEOTIDE SEQUENCE [LARGE SCALE GENOMIC DNA]</scope>
</reference>
<dbReference type="AlphaFoldDB" id="A0A0M3K2U8"/>
<sequence>MGKALYPLQAEITAFGDRLEKIEHHLKLIEDHLVNSPKETTPAKSTKACSYASVASSSSSPDPVAIAIHVKAIEEDRINQSRQKCLLIHNIPEQNSDTATEKFDSTIANDLVISASVKRNSVKKVFRIGRKVSDRSRPLKIEADSLDTSKTLVRHFGKFRNTREGLKDCKVRLDYSEPILEIYRNVWKTALERNTKEGVMRWIVSDDVKLVEITQNRQPYETRRGTPKSN</sequence>
<dbReference type="WBParaSite" id="ASIM_0001526901-mRNA-1">
    <property type="protein sequence ID" value="ASIM_0001526901-mRNA-1"/>
    <property type="gene ID" value="ASIM_0001526901"/>
</dbReference>